<feature type="region of interest" description="Disordered" evidence="4">
    <location>
        <begin position="307"/>
        <end position="355"/>
    </location>
</feature>
<dbReference type="GO" id="GO:1990316">
    <property type="term" value="C:Atg1/ULK1 kinase complex"/>
    <property type="evidence" value="ECO:0007669"/>
    <property type="project" value="InterPro"/>
</dbReference>
<evidence type="ECO:0000256" key="1">
    <source>
        <dbReference type="ARBA" id="ARBA00005246"/>
    </source>
</evidence>
<comment type="similarity">
    <text evidence="1 3">Belongs to the ATG13 family. Fungi subfamily.</text>
</comment>
<dbReference type="Pfam" id="PF10033">
    <property type="entry name" value="ATG13"/>
    <property type="match status" value="1"/>
</dbReference>
<dbReference type="InterPro" id="IPR036570">
    <property type="entry name" value="HORMA_dom_sf"/>
</dbReference>
<reference evidence="6 7" key="1">
    <citation type="submission" date="2018-06" db="EMBL/GenBank/DDBJ databases">
        <title>Comparative genomics reveals the genomic features of Rhizophagus irregularis, R. cerebriforme, R. diaphanum and Gigaspora rosea, and their symbiotic lifestyle signature.</title>
        <authorList>
            <person name="Morin E."/>
            <person name="San Clemente H."/>
            <person name="Chen E.C.H."/>
            <person name="De La Providencia I."/>
            <person name="Hainaut M."/>
            <person name="Kuo A."/>
            <person name="Kohler A."/>
            <person name="Murat C."/>
            <person name="Tang N."/>
            <person name="Roy S."/>
            <person name="Loubradou J."/>
            <person name="Henrissat B."/>
            <person name="Grigoriev I.V."/>
            <person name="Corradi N."/>
            <person name="Roux C."/>
            <person name="Martin F.M."/>
        </authorList>
    </citation>
    <scope>NUCLEOTIDE SEQUENCE [LARGE SCALE GENOMIC DNA]</scope>
    <source>
        <strain evidence="6 7">DAOM 227022</strain>
    </source>
</reference>
<evidence type="ECO:0000313" key="6">
    <source>
        <dbReference type="EMBL" id="RIA97215.1"/>
    </source>
</evidence>
<feature type="compositionally biased region" description="Polar residues" evidence="4">
    <location>
        <begin position="407"/>
        <end position="416"/>
    </location>
</feature>
<feature type="region of interest" description="Disordered" evidence="4">
    <location>
        <begin position="1"/>
        <end position="22"/>
    </location>
</feature>
<dbReference type="PANTHER" id="PTHR13430">
    <property type="match status" value="1"/>
</dbReference>
<feature type="compositionally biased region" description="Polar residues" evidence="4">
    <location>
        <begin position="647"/>
        <end position="656"/>
    </location>
</feature>
<dbReference type="AlphaFoldDB" id="A0A397TL42"/>
<dbReference type="InterPro" id="IPR018731">
    <property type="entry name" value="Atg13_N"/>
</dbReference>
<feature type="compositionally biased region" description="Low complexity" evidence="4">
    <location>
        <begin position="621"/>
        <end position="646"/>
    </location>
</feature>
<dbReference type="Gene3D" id="3.30.900.10">
    <property type="entry name" value="HORMA domain"/>
    <property type="match status" value="1"/>
</dbReference>
<feature type="domain" description="Autophagy-related protein 13 N-terminal" evidence="5">
    <location>
        <begin position="29"/>
        <end position="271"/>
    </location>
</feature>
<feature type="compositionally biased region" description="Low complexity" evidence="4">
    <location>
        <begin position="520"/>
        <end position="530"/>
    </location>
</feature>
<feature type="compositionally biased region" description="Pro residues" evidence="4">
    <location>
        <begin position="8"/>
        <end position="17"/>
    </location>
</feature>
<feature type="region of interest" description="Disordered" evidence="4">
    <location>
        <begin position="496"/>
        <end position="530"/>
    </location>
</feature>
<dbReference type="Gene3D" id="6.10.140.1900">
    <property type="match status" value="1"/>
</dbReference>
<protein>
    <recommendedName>
        <fullName evidence="3">Autophagy-related protein 13</fullName>
    </recommendedName>
</protein>
<feature type="compositionally biased region" description="Polar residues" evidence="4">
    <location>
        <begin position="604"/>
        <end position="614"/>
    </location>
</feature>
<accession>A0A397TL42</accession>
<keyword evidence="2 3" id="KW-0072">Autophagy</keyword>
<feature type="compositionally biased region" description="Polar residues" evidence="4">
    <location>
        <begin position="673"/>
        <end position="696"/>
    </location>
</feature>
<dbReference type="GO" id="GO:0000407">
    <property type="term" value="C:phagophore assembly site"/>
    <property type="evidence" value="ECO:0007669"/>
    <property type="project" value="TreeGrafter"/>
</dbReference>
<feature type="compositionally biased region" description="Basic and acidic residues" evidence="4">
    <location>
        <begin position="307"/>
        <end position="318"/>
    </location>
</feature>
<evidence type="ECO:0000256" key="4">
    <source>
        <dbReference type="SAM" id="MobiDB-lite"/>
    </source>
</evidence>
<dbReference type="GO" id="GO:0005829">
    <property type="term" value="C:cytosol"/>
    <property type="evidence" value="ECO:0007669"/>
    <property type="project" value="TreeGrafter"/>
</dbReference>
<dbReference type="PANTHER" id="PTHR13430:SF4">
    <property type="entry name" value="AUTOPHAGY-RELATED PROTEIN 13"/>
    <property type="match status" value="1"/>
</dbReference>
<dbReference type="GO" id="GO:0034727">
    <property type="term" value="P:piecemeal microautophagy of the nucleus"/>
    <property type="evidence" value="ECO:0007669"/>
    <property type="project" value="TreeGrafter"/>
</dbReference>
<feature type="region of interest" description="Disordered" evidence="4">
    <location>
        <begin position="600"/>
        <end position="656"/>
    </location>
</feature>
<comment type="caution">
    <text evidence="6">The sequence shown here is derived from an EMBL/GenBank/DDBJ whole genome shotgun (WGS) entry which is preliminary data.</text>
</comment>
<feature type="region of interest" description="Disordered" evidence="4">
    <location>
        <begin position="367"/>
        <end position="481"/>
    </location>
</feature>
<feature type="compositionally biased region" description="Polar residues" evidence="4">
    <location>
        <begin position="338"/>
        <end position="355"/>
    </location>
</feature>
<dbReference type="OrthoDB" id="70161at2759"/>
<evidence type="ECO:0000313" key="7">
    <source>
        <dbReference type="Proteomes" id="UP000265703"/>
    </source>
</evidence>
<dbReference type="GO" id="GO:0034497">
    <property type="term" value="P:protein localization to phagophore assembly site"/>
    <property type="evidence" value="ECO:0007669"/>
    <property type="project" value="TreeGrafter"/>
</dbReference>
<feature type="region of interest" description="Disordered" evidence="4">
    <location>
        <begin position="673"/>
        <end position="702"/>
    </location>
</feature>
<evidence type="ECO:0000256" key="2">
    <source>
        <dbReference type="ARBA" id="ARBA00023006"/>
    </source>
</evidence>
<dbReference type="STRING" id="658196.A0A397TL42"/>
<feature type="region of interest" description="Disordered" evidence="4">
    <location>
        <begin position="562"/>
        <end position="585"/>
    </location>
</feature>
<dbReference type="Proteomes" id="UP000265703">
    <property type="component" value="Unassembled WGS sequence"/>
</dbReference>
<dbReference type="GO" id="GO:0000423">
    <property type="term" value="P:mitophagy"/>
    <property type="evidence" value="ECO:0007669"/>
    <property type="project" value="TreeGrafter"/>
</dbReference>
<organism evidence="6 7">
    <name type="scientific">Glomus cerebriforme</name>
    <dbReference type="NCBI Taxonomy" id="658196"/>
    <lineage>
        <taxon>Eukaryota</taxon>
        <taxon>Fungi</taxon>
        <taxon>Fungi incertae sedis</taxon>
        <taxon>Mucoromycota</taxon>
        <taxon>Glomeromycotina</taxon>
        <taxon>Glomeromycetes</taxon>
        <taxon>Glomerales</taxon>
        <taxon>Glomeraceae</taxon>
        <taxon>Glomus</taxon>
    </lineage>
</organism>
<keyword evidence="7" id="KW-1185">Reference proteome</keyword>
<evidence type="ECO:0000259" key="5">
    <source>
        <dbReference type="Pfam" id="PF10033"/>
    </source>
</evidence>
<dbReference type="EMBL" id="QKYT01000032">
    <property type="protein sequence ID" value="RIA97215.1"/>
    <property type="molecule type" value="Genomic_DNA"/>
</dbReference>
<name>A0A397TL42_9GLOM</name>
<proteinExistence type="inferred from homology"/>
<feature type="region of interest" description="Disordered" evidence="4">
    <location>
        <begin position="726"/>
        <end position="773"/>
    </location>
</feature>
<gene>
    <name evidence="6" type="ORF">C1645_814287</name>
</gene>
<feature type="compositionally biased region" description="Low complexity" evidence="4">
    <location>
        <begin position="367"/>
        <end position="388"/>
    </location>
</feature>
<sequence>MRRTPSQASPPPAPPYYSSPQEKKTEQIVQSFYTKVAQIITQARLIQYDSLSSGNIPPNTNLALNPRQTSHYQKRPNKWFNLEMWDSDVYKEDLKYWRYTATSTGLPPNPMIIEFFLDTSELPKNKILVITDEIRRCKVNVHNSGENEDSKPKNILLESWQLTLSHPSADPPPDLPIVYKKSIVFFRSLYAYVRLLPAFRLYKRIKMELNHDLKIGYRFVLPNADYIDDIGIDVPIIEGETNVSSQFTFGPIDTPLGALSLKAKYRTNCEFHIDESEEEMISANFMVDFDEQFFTPTVVKYYQEQEQRKQILKEERRKSVPTRMNTPPSGYLFPGHSPQYNNPLIGGTPQSNSDMNTELTFTKIHAPPSRLSSTSTLSNNTAPSLPRSSDSRRSLENQSSRGRHDNLSSSRPNVTLVQPFKSPSLSSSPSQDNLPSPTFSERSSPLHRSPSSLSLQQRSSRPLSLSGGGATLSSSVKSNSSAGSLTKFYTSFSYRHERNSGSNGRESGRESVSSRKRSRSSLTNRSDGSGGSFNSSFFASLDDAEDDVGEFVRFVDSREPLKMFSRSPTGPDDSENPGGDMSGSVYKSKQLQLSRFQKYKESHNTLSDSITSGPPQLDPPSGLTLGTLSGSVSSSSTMSSISKSTTHPPNVSSRLSANVTSDKQGEFIMPQSVQMPQISSGETHTLRPRSSNQTDNIIIGDYSPYSDELGHVDSSSLSSQNKLNYNQESQQQRDQLYNESNSESRYSIRQDNTEGMDIPKSNDNDDAFNGITDAGDITGSPALGNSLRVEDELLFSLNLSEERSFPVNAGVDNNEVIVKLEAINNTLGTTTDNNQMDIQKMSHIDEEV</sequence>
<evidence type="ECO:0000256" key="3">
    <source>
        <dbReference type="RuleBase" id="RU361214"/>
    </source>
</evidence>
<feature type="compositionally biased region" description="Low complexity" evidence="4">
    <location>
        <begin position="422"/>
        <end position="481"/>
    </location>
</feature>
<dbReference type="InterPro" id="IPR040182">
    <property type="entry name" value="ATG13"/>
</dbReference>
<feature type="compositionally biased region" description="Polar residues" evidence="4">
    <location>
        <begin position="726"/>
        <end position="745"/>
    </location>
</feature>